<dbReference type="SUPFAM" id="SSF58104">
    <property type="entry name" value="Methyl-accepting chemotaxis protein (MCP) signaling domain"/>
    <property type="match status" value="1"/>
</dbReference>
<dbReference type="InterPro" id="IPR004090">
    <property type="entry name" value="Chemotax_Me-accpt_rcpt"/>
</dbReference>
<name>A0A9X4LEQ1_9BURK</name>
<keyword evidence="4" id="KW-0812">Transmembrane</keyword>
<keyword evidence="1" id="KW-0488">Methylation</keyword>
<evidence type="ECO:0000259" key="5">
    <source>
        <dbReference type="PROSITE" id="PS50111"/>
    </source>
</evidence>
<protein>
    <submittedName>
        <fullName evidence="7">HAMP domain-containing protein</fullName>
    </submittedName>
</protein>
<organism evidence="7 8">
    <name type="scientific">Pelomonas aquatica</name>
    <dbReference type="NCBI Taxonomy" id="431058"/>
    <lineage>
        <taxon>Bacteria</taxon>
        <taxon>Pseudomonadati</taxon>
        <taxon>Pseudomonadota</taxon>
        <taxon>Betaproteobacteria</taxon>
        <taxon>Burkholderiales</taxon>
        <taxon>Sphaerotilaceae</taxon>
        <taxon>Roseateles</taxon>
    </lineage>
</organism>
<dbReference type="InterPro" id="IPR051310">
    <property type="entry name" value="MCP_chemotaxis"/>
</dbReference>
<comment type="similarity">
    <text evidence="2">Belongs to the methyl-accepting chemotaxis (MCP) protein family.</text>
</comment>
<dbReference type="GO" id="GO:0004888">
    <property type="term" value="F:transmembrane signaling receptor activity"/>
    <property type="evidence" value="ECO:0007669"/>
    <property type="project" value="InterPro"/>
</dbReference>
<dbReference type="InterPro" id="IPR004089">
    <property type="entry name" value="MCPsignal_dom"/>
</dbReference>
<evidence type="ECO:0000256" key="4">
    <source>
        <dbReference type="SAM" id="Phobius"/>
    </source>
</evidence>
<comment type="caution">
    <text evidence="7">The sequence shown here is derived from an EMBL/GenBank/DDBJ whole genome shotgun (WGS) entry which is preliminary data.</text>
</comment>
<proteinExistence type="inferred from homology"/>
<dbReference type="Pfam" id="PF00672">
    <property type="entry name" value="HAMP"/>
    <property type="match status" value="1"/>
</dbReference>
<dbReference type="RefSeq" id="WP_378990187.1">
    <property type="nucleotide sequence ID" value="NZ_JAPPUW010000002.1"/>
</dbReference>
<evidence type="ECO:0000313" key="7">
    <source>
        <dbReference type="EMBL" id="MDG0861399.1"/>
    </source>
</evidence>
<reference evidence="7" key="1">
    <citation type="submission" date="2019-02" db="EMBL/GenBank/DDBJ databases">
        <title>Draft genome of the type strain Pelomonas aquatica CCUG 52575T.</title>
        <authorList>
            <person name="Gomila M."/>
            <person name="Lalucat J."/>
        </authorList>
    </citation>
    <scope>NUCLEOTIDE SEQUENCE</scope>
    <source>
        <strain evidence="7">CCUG 52575</strain>
    </source>
</reference>
<evidence type="ECO:0000313" key="8">
    <source>
        <dbReference type="Proteomes" id="UP001152766"/>
    </source>
</evidence>
<keyword evidence="4" id="KW-0472">Membrane</keyword>
<dbReference type="Proteomes" id="UP001152766">
    <property type="component" value="Unassembled WGS sequence"/>
</dbReference>
<feature type="domain" description="HAMP" evidence="6">
    <location>
        <begin position="63"/>
        <end position="115"/>
    </location>
</feature>
<dbReference type="GO" id="GO:0005886">
    <property type="term" value="C:plasma membrane"/>
    <property type="evidence" value="ECO:0007669"/>
    <property type="project" value="TreeGrafter"/>
</dbReference>
<dbReference type="SMART" id="SM00283">
    <property type="entry name" value="MA"/>
    <property type="match status" value="1"/>
</dbReference>
<feature type="transmembrane region" description="Helical" evidence="4">
    <location>
        <begin position="42"/>
        <end position="60"/>
    </location>
</feature>
<accession>A0A9X4LEQ1</accession>
<dbReference type="Gene3D" id="1.10.287.950">
    <property type="entry name" value="Methyl-accepting chemotaxis protein"/>
    <property type="match status" value="1"/>
</dbReference>
<dbReference type="PANTHER" id="PTHR43531">
    <property type="entry name" value="PROTEIN ICFG"/>
    <property type="match status" value="1"/>
</dbReference>
<evidence type="ECO:0000256" key="2">
    <source>
        <dbReference type="ARBA" id="ARBA00029447"/>
    </source>
</evidence>
<keyword evidence="4" id="KW-1133">Transmembrane helix</keyword>
<evidence type="ECO:0000256" key="3">
    <source>
        <dbReference type="PROSITE-ProRule" id="PRU00284"/>
    </source>
</evidence>
<evidence type="ECO:0000259" key="6">
    <source>
        <dbReference type="PROSITE" id="PS50885"/>
    </source>
</evidence>
<dbReference type="EMBL" id="SGUG01000003">
    <property type="protein sequence ID" value="MDG0861399.1"/>
    <property type="molecule type" value="Genomic_DNA"/>
</dbReference>
<dbReference type="GO" id="GO:0007165">
    <property type="term" value="P:signal transduction"/>
    <property type="evidence" value="ECO:0007669"/>
    <property type="project" value="UniProtKB-KW"/>
</dbReference>
<keyword evidence="3" id="KW-0807">Transducer</keyword>
<dbReference type="PROSITE" id="PS50111">
    <property type="entry name" value="CHEMOTAXIS_TRANSDUC_2"/>
    <property type="match status" value="1"/>
</dbReference>
<dbReference type="PANTHER" id="PTHR43531:SF14">
    <property type="entry name" value="METHYL-ACCEPTING CHEMOTAXIS PROTEIN I-RELATED"/>
    <property type="match status" value="1"/>
</dbReference>
<dbReference type="Pfam" id="PF00015">
    <property type="entry name" value="MCPsignal"/>
    <property type="match status" value="1"/>
</dbReference>
<evidence type="ECO:0000256" key="1">
    <source>
        <dbReference type="ARBA" id="ARBA00022481"/>
    </source>
</evidence>
<sequence>MGAIKDPVRALDKELAALTKLIDDNAETQIAQIDARFASSRTGLIALLVVAVVVLLLLQANSQSILGSLRRAVAAAERIARQDLTGEVQARGRDETAQLMHGMAAMQDALAGIARQVRGATDSIATASREVAVGSQDLSSRTEQAASNLQGTASAMEELTASVTHNAEAAARANRLAGDAAQVARRGGDVVGEVVATMDRISSSSHKIGDIIDGIAFQTNILALNAAVEAARAGEQGRGFAVVAAEVRTLAQRSAEAAKEIKALITRSGENVDSGIVAEISHATGEQSTGIGQIGQAISRLDEMTQQNAARVEESAAAAQSLQQQADELARSVAVFKLG</sequence>
<dbReference type="GO" id="GO:0006935">
    <property type="term" value="P:chemotaxis"/>
    <property type="evidence" value="ECO:0007669"/>
    <property type="project" value="InterPro"/>
</dbReference>
<gene>
    <name evidence="7" type="ORF">EXJ73_02780</name>
</gene>
<dbReference type="PROSITE" id="PS50885">
    <property type="entry name" value="HAMP"/>
    <property type="match status" value="1"/>
</dbReference>
<dbReference type="PRINTS" id="PR00260">
    <property type="entry name" value="CHEMTRNSDUCR"/>
</dbReference>
<dbReference type="CDD" id="cd06225">
    <property type="entry name" value="HAMP"/>
    <property type="match status" value="1"/>
</dbReference>
<dbReference type="SMART" id="SM00304">
    <property type="entry name" value="HAMP"/>
    <property type="match status" value="1"/>
</dbReference>
<feature type="domain" description="Methyl-accepting transducer" evidence="5">
    <location>
        <begin position="120"/>
        <end position="337"/>
    </location>
</feature>
<keyword evidence="8" id="KW-1185">Reference proteome</keyword>
<dbReference type="InterPro" id="IPR003660">
    <property type="entry name" value="HAMP_dom"/>
</dbReference>
<dbReference type="AlphaFoldDB" id="A0A9X4LEQ1"/>